<dbReference type="SUPFAM" id="SSF109604">
    <property type="entry name" value="HD-domain/PDEase-like"/>
    <property type="match status" value="1"/>
</dbReference>
<proteinExistence type="predicted"/>
<dbReference type="AlphaFoldDB" id="A0A934I3H8"/>
<dbReference type="PANTHER" id="PTHR33525:SF4">
    <property type="entry name" value="CYCLIC DI-GMP PHOSPHODIESTERASE CDGJ"/>
    <property type="match status" value="1"/>
</dbReference>
<feature type="region of interest" description="Disordered" evidence="1">
    <location>
        <begin position="1"/>
        <end position="40"/>
    </location>
</feature>
<dbReference type="InterPro" id="IPR052340">
    <property type="entry name" value="RNase_Y/CdgJ"/>
</dbReference>
<evidence type="ECO:0000313" key="4">
    <source>
        <dbReference type="Proteomes" id="UP000602087"/>
    </source>
</evidence>
<dbReference type="PROSITE" id="PS51833">
    <property type="entry name" value="HDOD"/>
    <property type="match status" value="1"/>
</dbReference>
<dbReference type="InterPro" id="IPR013976">
    <property type="entry name" value="HDOD"/>
</dbReference>
<dbReference type="Proteomes" id="UP000602087">
    <property type="component" value="Unassembled WGS sequence"/>
</dbReference>
<feature type="domain" description="HDOD" evidence="2">
    <location>
        <begin position="235"/>
        <end position="410"/>
    </location>
</feature>
<accession>A0A934I3H8</accession>
<evidence type="ECO:0000313" key="3">
    <source>
        <dbReference type="EMBL" id="MBI9114558.1"/>
    </source>
</evidence>
<dbReference type="RefSeq" id="WP_198733125.1">
    <property type="nucleotide sequence ID" value="NZ_JAEINH010000004.1"/>
</dbReference>
<evidence type="ECO:0000259" key="2">
    <source>
        <dbReference type="PROSITE" id="PS51833"/>
    </source>
</evidence>
<organism evidence="3 4">
    <name type="scientific">Sanguibacter suaedae</name>
    <dbReference type="NCBI Taxonomy" id="2795737"/>
    <lineage>
        <taxon>Bacteria</taxon>
        <taxon>Bacillati</taxon>
        <taxon>Actinomycetota</taxon>
        <taxon>Actinomycetes</taxon>
        <taxon>Micrococcales</taxon>
        <taxon>Sanguibacteraceae</taxon>
        <taxon>Sanguibacter</taxon>
    </lineage>
</organism>
<gene>
    <name evidence="3" type="ORF">JAV76_05975</name>
</gene>
<feature type="compositionally biased region" description="Low complexity" evidence="1">
    <location>
        <begin position="24"/>
        <end position="40"/>
    </location>
</feature>
<keyword evidence="4" id="KW-1185">Reference proteome</keyword>
<feature type="compositionally biased region" description="Polar residues" evidence="1">
    <location>
        <begin position="1"/>
        <end position="13"/>
    </location>
</feature>
<dbReference type="PANTHER" id="PTHR33525">
    <property type="match status" value="1"/>
</dbReference>
<protein>
    <submittedName>
        <fullName evidence="3">HDOD domain-containing protein</fullName>
    </submittedName>
</protein>
<sequence>MDHTSSLTPNQTDAPAVPHEGDEAPSVDASPAAATAPAVVRPAPKAPSFGRLAIVDRQRAVLAYALTLTSSLGTDPEEITAALHEAYRTLDLEKYIADRPAFIWGTPEMLDGTQSLPHSSGGIGLLLHPDVTRRPDGAEHVVGLAGRKIRSILVKYTDQPGQRALLPFVSHVMIDISDNELDLSGLVETAHNAGVTVVAENVRGKAGPAKAWALGFDYIMGSIYQHTEAAVPRALAPGEIQCLEVVRLLSADEVDTGRIAEVLGSDPEMAVRVLHLVNSVAIGLPQRVDSLHRAIVMLGPTRLTTLVMASLISSRVQHMDALWFLLARAAACRELMGDDTAYTVGLLSAFAEETGIPIDMLVQKTLVSDEVASALSDFEGDLGATLRAVVAHEQGDTDAIVDTAWTPEQVAQAYLTALPWALETVRQLNFG</sequence>
<dbReference type="Gene3D" id="1.10.3210.10">
    <property type="entry name" value="Hypothetical protein af1432"/>
    <property type="match status" value="1"/>
</dbReference>
<reference evidence="3" key="1">
    <citation type="submission" date="2020-12" db="EMBL/GenBank/DDBJ databases">
        <title>Sanguibacter suaedae sp. nov., isolated from Suaeda aralocaspica.</title>
        <authorList>
            <person name="Ma Q."/>
        </authorList>
    </citation>
    <scope>NUCLEOTIDE SEQUENCE</scope>
    <source>
        <strain evidence="3">YZGR15</strain>
    </source>
</reference>
<comment type="caution">
    <text evidence="3">The sequence shown here is derived from an EMBL/GenBank/DDBJ whole genome shotgun (WGS) entry which is preliminary data.</text>
</comment>
<evidence type="ECO:0000256" key="1">
    <source>
        <dbReference type="SAM" id="MobiDB-lite"/>
    </source>
</evidence>
<dbReference type="Pfam" id="PF08668">
    <property type="entry name" value="HDOD"/>
    <property type="match status" value="1"/>
</dbReference>
<dbReference type="EMBL" id="JAEINH010000004">
    <property type="protein sequence ID" value="MBI9114558.1"/>
    <property type="molecule type" value="Genomic_DNA"/>
</dbReference>
<name>A0A934I3H8_9MICO</name>